<dbReference type="GO" id="GO:0000155">
    <property type="term" value="F:phosphorelay sensor kinase activity"/>
    <property type="evidence" value="ECO:0007669"/>
    <property type="project" value="InterPro"/>
</dbReference>
<dbReference type="InterPro" id="IPR004105">
    <property type="entry name" value="CheA-like_dim"/>
</dbReference>
<comment type="function">
    <text evidence="11">Involved in the transmission of sensory signals from the chemoreceptors to the flagellar motors. CheA is autophosphorylated; it can transfer its phosphate group to either CheB or CheY.</text>
</comment>
<dbReference type="EC" id="2.7.13.3" evidence="2"/>
<evidence type="ECO:0000256" key="12">
    <source>
        <dbReference type="PROSITE-ProRule" id="PRU00110"/>
    </source>
</evidence>
<dbReference type="Pfam" id="PF01584">
    <property type="entry name" value="CheW"/>
    <property type="match status" value="1"/>
</dbReference>
<dbReference type="InterPro" id="IPR008207">
    <property type="entry name" value="Sig_transdc_His_kin_Hpt_dom"/>
</dbReference>
<dbReference type="SUPFAM" id="SSF50341">
    <property type="entry name" value="CheW-like"/>
    <property type="match status" value="1"/>
</dbReference>
<keyword evidence="17" id="KW-1185">Reference proteome</keyword>
<organism evidence="16 17">
    <name type="scientific">Fluviispira multicolorata</name>
    <dbReference type="NCBI Taxonomy" id="2654512"/>
    <lineage>
        <taxon>Bacteria</taxon>
        <taxon>Pseudomonadati</taxon>
        <taxon>Bdellovibrionota</taxon>
        <taxon>Oligoflexia</taxon>
        <taxon>Silvanigrellales</taxon>
        <taxon>Silvanigrellaceae</taxon>
        <taxon>Fluviispira</taxon>
    </lineage>
</organism>
<accession>A0A833N590</accession>
<comment type="catalytic activity">
    <reaction evidence="1">
        <text>ATP + protein L-histidine = ADP + protein N-phospho-L-histidine.</text>
        <dbReference type="EC" id="2.7.13.3"/>
    </reaction>
</comment>
<dbReference type="InterPro" id="IPR004358">
    <property type="entry name" value="Sig_transdc_His_kin-like_C"/>
</dbReference>
<dbReference type="InterPro" id="IPR036641">
    <property type="entry name" value="HPT_dom_sf"/>
</dbReference>
<protein>
    <recommendedName>
        <fullName evidence="3">Chemotaxis protein CheA</fullName>
        <ecNumber evidence="2">2.7.13.3</ecNumber>
    </recommendedName>
</protein>
<dbReference type="PANTHER" id="PTHR43395">
    <property type="entry name" value="SENSOR HISTIDINE KINASE CHEA"/>
    <property type="match status" value="1"/>
</dbReference>
<feature type="domain" description="Histidine kinase" evidence="13">
    <location>
        <begin position="238"/>
        <end position="461"/>
    </location>
</feature>
<dbReference type="Gene3D" id="1.10.287.560">
    <property type="entry name" value="Histidine kinase CheA-like, homodimeric domain"/>
    <property type="match status" value="1"/>
</dbReference>
<dbReference type="PRINTS" id="PR00344">
    <property type="entry name" value="BCTRLSENSOR"/>
</dbReference>
<dbReference type="Gene3D" id="2.30.30.40">
    <property type="entry name" value="SH3 Domains"/>
    <property type="match status" value="1"/>
</dbReference>
<comment type="caution">
    <text evidence="16">The sequence shown here is derived from an EMBL/GenBank/DDBJ whole genome shotgun (WGS) entry which is preliminary data.</text>
</comment>
<evidence type="ECO:0000256" key="10">
    <source>
        <dbReference type="ARBA" id="ARBA00023012"/>
    </source>
</evidence>
<evidence type="ECO:0000259" key="14">
    <source>
        <dbReference type="PROSITE" id="PS50851"/>
    </source>
</evidence>
<dbReference type="SUPFAM" id="SSF47226">
    <property type="entry name" value="Histidine-containing phosphotransfer domain, HPT domain"/>
    <property type="match status" value="1"/>
</dbReference>
<sequence>MQSSIINVGIDLLKFYRGCSFMDEEFELELRMIFLREADANLEEAEEAYLQFSENASNDLLARCFRLAHNLKGSSKAVGYTEIAEILHHLESFLLRLKNKEFAITQKITNVLLGTNDRLKIIIEQLKINPNYKTNYKQIIDEINQVSGETPPLINEDQKPDLKEGDIIVLIDYDKSDKVKNSSDINKLEENKLEENKLEESIKQKNFHNKKFLNDEIIRVSLNKIEILQNYIGEIVIIESMIEEQMSLVNYQSMKNYFRLLIKATKEVQEIVVSLRLVPIKPVFQKLLRTGRDTSAMLNKEVNITFIGENTEMDKFILDELMDPLMHIVRNAIDHGIEESEERIEKDKMREGNITVKASHESGNLILTIADDGKGMNPKLIYESAVKKGVISGTETLTDMQCFELIFIPGFSTKTETTEISGRGVGMDVVKTNIEMLNGKIDIFSQVDMGTEFRIKIPLSVGIMDAFIIEISKEKFIIPVHQVVECLSLSKSNLTYLTGIDNVISLRNEEISVVDLSQGLNIQNKNDEKLKDKVIFIVQAKGKKIGALVDKIISIQSVVTKNLGEELRCESGIVGSVILGDGKVVPILEIAELVASQSFQKNLQKINSRQII</sequence>
<dbReference type="SUPFAM" id="SSF55874">
    <property type="entry name" value="ATPase domain of HSP90 chaperone/DNA topoisomerase II/histidine kinase"/>
    <property type="match status" value="1"/>
</dbReference>
<feature type="domain" description="CheW-like" evidence="14">
    <location>
        <begin position="463"/>
        <end position="599"/>
    </location>
</feature>
<dbReference type="InterPro" id="IPR003594">
    <property type="entry name" value="HATPase_dom"/>
</dbReference>
<dbReference type="FunFam" id="3.30.565.10:FF:000016">
    <property type="entry name" value="Chemotaxis protein CheA, putative"/>
    <property type="match status" value="1"/>
</dbReference>
<dbReference type="SMART" id="SM00387">
    <property type="entry name" value="HATPase_c"/>
    <property type="match status" value="1"/>
</dbReference>
<dbReference type="SMART" id="SM00260">
    <property type="entry name" value="CheW"/>
    <property type="match status" value="1"/>
</dbReference>
<dbReference type="SUPFAM" id="SSF47384">
    <property type="entry name" value="Homodimeric domain of signal transducing histidine kinase"/>
    <property type="match status" value="1"/>
</dbReference>
<dbReference type="Pfam" id="PF01627">
    <property type="entry name" value="Hpt"/>
    <property type="match status" value="1"/>
</dbReference>
<evidence type="ECO:0000256" key="4">
    <source>
        <dbReference type="ARBA" id="ARBA00022500"/>
    </source>
</evidence>
<evidence type="ECO:0000256" key="5">
    <source>
        <dbReference type="ARBA" id="ARBA00022553"/>
    </source>
</evidence>
<dbReference type="GO" id="GO:0005524">
    <property type="term" value="F:ATP binding"/>
    <property type="evidence" value="ECO:0007669"/>
    <property type="project" value="UniProtKB-KW"/>
</dbReference>
<dbReference type="GO" id="GO:0006935">
    <property type="term" value="P:chemotaxis"/>
    <property type="evidence" value="ECO:0007669"/>
    <property type="project" value="UniProtKB-KW"/>
</dbReference>
<dbReference type="PROSITE" id="PS50851">
    <property type="entry name" value="CHEW"/>
    <property type="match status" value="1"/>
</dbReference>
<evidence type="ECO:0000256" key="6">
    <source>
        <dbReference type="ARBA" id="ARBA00022679"/>
    </source>
</evidence>
<dbReference type="GO" id="GO:0005737">
    <property type="term" value="C:cytoplasm"/>
    <property type="evidence" value="ECO:0007669"/>
    <property type="project" value="InterPro"/>
</dbReference>
<evidence type="ECO:0000313" key="17">
    <source>
        <dbReference type="Proteomes" id="UP000442694"/>
    </source>
</evidence>
<evidence type="ECO:0000259" key="15">
    <source>
        <dbReference type="PROSITE" id="PS50894"/>
    </source>
</evidence>
<dbReference type="InterPro" id="IPR002545">
    <property type="entry name" value="CheW-lke_dom"/>
</dbReference>
<keyword evidence="9" id="KW-0067">ATP-binding</keyword>
<dbReference type="EMBL" id="WFLN01000007">
    <property type="protein sequence ID" value="KAB8029927.1"/>
    <property type="molecule type" value="Genomic_DNA"/>
</dbReference>
<feature type="domain" description="HPt" evidence="15">
    <location>
        <begin position="23"/>
        <end position="126"/>
    </location>
</feature>
<evidence type="ECO:0000256" key="9">
    <source>
        <dbReference type="ARBA" id="ARBA00022840"/>
    </source>
</evidence>
<evidence type="ECO:0000313" key="16">
    <source>
        <dbReference type="EMBL" id="KAB8029927.1"/>
    </source>
</evidence>
<feature type="modified residue" description="Phosphohistidine" evidence="12">
    <location>
        <position position="69"/>
    </location>
</feature>
<dbReference type="CDD" id="cd00088">
    <property type="entry name" value="HPT"/>
    <property type="match status" value="1"/>
</dbReference>
<dbReference type="InterPro" id="IPR036061">
    <property type="entry name" value="CheW-like_dom_sf"/>
</dbReference>
<dbReference type="SMART" id="SM01231">
    <property type="entry name" value="H-kinase_dim"/>
    <property type="match status" value="1"/>
</dbReference>
<evidence type="ECO:0000256" key="1">
    <source>
        <dbReference type="ARBA" id="ARBA00000085"/>
    </source>
</evidence>
<dbReference type="PROSITE" id="PS50109">
    <property type="entry name" value="HIS_KIN"/>
    <property type="match status" value="1"/>
</dbReference>
<keyword evidence="10" id="KW-0902">Two-component regulatory system</keyword>
<keyword evidence="5 12" id="KW-0597">Phosphoprotein</keyword>
<dbReference type="Proteomes" id="UP000442694">
    <property type="component" value="Unassembled WGS sequence"/>
</dbReference>
<evidence type="ECO:0000256" key="8">
    <source>
        <dbReference type="ARBA" id="ARBA00022777"/>
    </source>
</evidence>
<gene>
    <name evidence="16" type="ORF">GCL57_10350</name>
</gene>
<keyword evidence="7" id="KW-0547">Nucleotide-binding</keyword>
<dbReference type="InterPro" id="IPR051315">
    <property type="entry name" value="Bact_Chemotaxis_CheA"/>
</dbReference>
<dbReference type="InterPro" id="IPR036890">
    <property type="entry name" value="HATPase_C_sf"/>
</dbReference>
<proteinExistence type="predicted"/>
<dbReference type="InterPro" id="IPR036097">
    <property type="entry name" value="HisK_dim/P_sf"/>
</dbReference>
<name>A0A833N590_9BACT</name>
<dbReference type="Pfam" id="PF02518">
    <property type="entry name" value="HATPase_c"/>
    <property type="match status" value="1"/>
</dbReference>
<dbReference type="InterPro" id="IPR005467">
    <property type="entry name" value="His_kinase_dom"/>
</dbReference>
<keyword evidence="4" id="KW-0145">Chemotaxis</keyword>
<dbReference type="PANTHER" id="PTHR43395:SF10">
    <property type="entry name" value="CHEMOTAXIS PROTEIN CHEA"/>
    <property type="match status" value="1"/>
</dbReference>
<reference evidence="16 17" key="1">
    <citation type="submission" date="2019-10" db="EMBL/GenBank/DDBJ databases">
        <title>New genus of Silvanigrellaceae.</title>
        <authorList>
            <person name="Pitt A."/>
            <person name="Hahn M.W."/>
        </authorList>
    </citation>
    <scope>NUCLEOTIDE SEQUENCE [LARGE SCALE GENOMIC DNA]</scope>
    <source>
        <strain evidence="16 17">33A1-SZDP</strain>
    </source>
</reference>
<dbReference type="Pfam" id="PF02895">
    <property type="entry name" value="H-kinase_dim"/>
    <property type="match status" value="1"/>
</dbReference>
<keyword evidence="8" id="KW-0418">Kinase</keyword>
<dbReference type="InterPro" id="IPR037006">
    <property type="entry name" value="CheA-like_homodim_sf"/>
</dbReference>
<evidence type="ECO:0000256" key="7">
    <source>
        <dbReference type="ARBA" id="ARBA00022741"/>
    </source>
</evidence>
<dbReference type="Gene3D" id="1.20.120.160">
    <property type="entry name" value="HPT domain"/>
    <property type="match status" value="1"/>
</dbReference>
<dbReference type="AlphaFoldDB" id="A0A833N590"/>
<keyword evidence="6" id="KW-0808">Transferase</keyword>
<dbReference type="SMART" id="SM00073">
    <property type="entry name" value="HPT"/>
    <property type="match status" value="1"/>
</dbReference>
<evidence type="ECO:0000256" key="3">
    <source>
        <dbReference type="ARBA" id="ARBA00021495"/>
    </source>
</evidence>
<evidence type="ECO:0000256" key="2">
    <source>
        <dbReference type="ARBA" id="ARBA00012438"/>
    </source>
</evidence>
<dbReference type="Gene3D" id="3.30.565.10">
    <property type="entry name" value="Histidine kinase-like ATPase, C-terminal domain"/>
    <property type="match status" value="1"/>
</dbReference>
<evidence type="ECO:0000259" key="13">
    <source>
        <dbReference type="PROSITE" id="PS50109"/>
    </source>
</evidence>
<dbReference type="PROSITE" id="PS50894">
    <property type="entry name" value="HPT"/>
    <property type="match status" value="1"/>
</dbReference>
<evidence type="ECO:0000256" key="11">
    <source>
        <dbReference type="ARBA" id="ARBA00035100"/>
    </source>
</evidence>